<keyword evidence="3" id="KW-1185">Reference proteome</keyword>
<gene>
    <name evidence="2" type="ORF">GCM10025791_27460</name>
</gene>
<dbReference type="EMBL" id="BAABLX010000026">
    <property type="protein sequence ID" value="GAA4946578.1"/>
    <property type="molecule type" value="Genomic_DNA"/>
</dbReference>
<dbReference type="InterPro" id="IPR018637">
    <property type="entry name" value="DUF2059"/>
</dbReference>
<comment type="caution">
    <text evidence="2">The sequence shown here is derived from an EMBL/GenBank/DDBJ whole genome shotgun (WGS) entry which is preliminary data.</text>
</comment>
<evidence type="ECO:0000259" key="1">
    <source>
        <dbReference type="Pfam" id="PF09832"/>
    </source>
</evidence>
<organism evidence="2 3">
    <name type="scientific">Halioxenophilus aromaticivorans</name>
    <dbReference type="NCBI Taxonomy" id="1306992"/>
    <lineage>
        <taxon>Bacteria</taxon>
        <taxon>Pseudomonadati</taxon>
        <taxon>Pseudomonadota</taxon>
        <taxon>Gammaproteobacteria</taxon>
        <taxon>Alteromonadales</taxon>
        <taxon>Alteromonadaceae</taxon>
        <taxon>Halioxenophilus</taxon>
    </lineage>
</organism>
<evidence type="ECO:0000313" key="2">
    <source>
        <dbReference type="EMBL" id="GAA4946578.1"/>
    </source>
</evidence>
<name>A0AAV3U3Z5_9ALTE</name>
<accession>A0AAV3U3Z5</accession>
<reference evidence="3" key="1">
    <citation type="journal article" date="2019" name="Int. J. Syst. Evol. Microbiol.">
        <title>The Global Catalogue of Microorganisms (GCM) 10K type strain sequencing project: providing services to taxonomists for standard genome sequencing and annotation.</title>
        <authorList>
            <consortium name="The Broad Institute Genomics Platform"/>
            <consortium name="The Broad Institute Genome Sequencing Center for Infectious Disease"/>
            <person name="Wu L."/>
            <person name="Ma J."/>
        </authorList>
    </citation>
    <scope>NUCLEOTIDE SEQUENCE [LARGE SCALE GENOMIC DNA]</scope>
    <source>
        <strain evidence="3">JCM 19134</strain>
    </source>
</reference>
<evidence type="ECO:0000313" key="3">
    <source>
        <dbReference type="Proteomes" id="UP001409585"/>
    </source>
</evidence>
<dbReference type="Proteomes" id="UP001409585">
    <property type="component" value="Unassembled WGS sequence"/>
</dbReference>
<proteinExistence type="predicted"/>
<sequence length="164" mass="18661">MRAWIVGGFWLLVASGVSAEGDRSEVIDVIIEGAGYEQYLEKSYSRLSDDLKKMPGQLKMSESEMPIFDRYYAQIMQLVKEEWSWANVRDNIYALYDDSFTDAELEIIATMYEADAINTITKKMPQVTNRANEIAQDNVKSILPEIKALTKSMAEKVKSMRAAK</sequence>
<feature type="domain" description="DUF2059" evidence="1">
    <location>
        <begin position="89"/>
        <end position="145"/>
    </location>
</feature>
<dbReference type="AlphaFoldDB" id="A0AAV3U3Z5"/>
<dbReference type="Pfam" id="PF09832">
    <property type="entry name" value="DUF2059"/>
    <property type="match status" value="1"/>
</dbReference>
<dbReference type="RefSeq" id="WP_345423199.1">
    <property type="nucleotide sequence ID" value="NZ_AP031496.1"/>
</dbReference>
<protein>
    <recommendedName>
        <fullName evidence="1">DUF2059 domain-containing protein</fullName>
    </recommendedName>
</protein>